<organism evidence="1 2">
    <name type="scientific">Eumeta variegata</name>
    <name type="common">Bagworm moth</name>
    <name type="synonym">Eumeta japonica</name>
    <dbReference type="NCBI Taxonomy" id="151549"/>
    <lineage>
        <taxon>Eukaryota</taxon>
        <taxon>Metazoa</taxon>
        <taxon>Ecdysozoa</taxon>
        <taxon>Arthropoda</taxon>
        <taxon>Hexapoda</taxon>
        <taxon>Insecta</taxon>
        <taxon>Pterygota</taxon>
        <taxon>Neoptera</taxon>
        <taxon>Endopterygota</taxon>
        <taxon>Lepidoptera</taxon>
        <taxon>Glossata</taxon>
        <taxon>Ditrysia</taxon>
        <taxon>Tineoidea</taxon>
        <taxon>Psychidae</taxon>
        <taxon>Oiketicinae</taxon>
        <taxon>Eumeta</taxon>
    </lineage>
</organism>
<dbReference type="AlphaFoldDB" id="A0A4C1V358"/>
<dbReference type="Proteomes" id="UP000299102">
    <property type="component" value="Unassembled WGS sequence"/>
</dbReference>
<evidence type="ECO:0000313" key="2">
    <source>
        <dbReference type="Proteomes" id="UP000299102"/>
    </source>
</evidence>
<name>A0A4C1V358_EUMVA</name>
<comment type="caution">
    <text evidence="1">The sequence shown here is derived from an EMBL/GenBank/DDBJ whole genome shotgun (WGS) entry which is preliminary data.</text>
</comment>
<accession>A0A4C1V358</accession>
<proteinExistence type="predicted"/>
<gene>
    <name evidence="1" type="ORF">EVAR_16817_1</name>
</gene>
<sequence length="177" mass="20029">MDFLRLQHRPDVAESAVIPTSVSLSSRPLKLNTWIDRKIACIVCITDSFYTYRRPRPPSAVGVFTYIYIGIRRSIHRGPGAAVIMRERTYPRVRKACHMRRGAGRPGQVLSGPGYLTASRTYAAVQAEGKVFYFGVKLKLGMVTTQYVCRCFNYSNMISVVNNSRLEIVSEENIDIF</sequence>
<protein>
    <submittedName>
        <fullName evidence="1">Uncharacterized protein</fullName>
    </submittedName>
</protein>
<keyword evidence="2" id="KW-1185">Reference proteome</keyword>
<reference evidence="1 2" key="1">
    <citation type="journal article" date="2019" name="Commun. Biol.">
        <title>The bagworm genome reveals a unique fibroin gene that provides high tensile strength.</title>
        <authorList>
            <person name="Kono N."/>
            <person name="Nakamura H."/>
            <person name="Ohtoshi R."/>
            <person name="Tomita M."/>
            <person name="Numata K."/>
            <person name="Arakawa K."/>
        </authorList>
    </citation>
    <scope>NUCLEOTIDE SEQUENCE [LARGE SCALE GENOMIC DNA]</scope>
</reference>
<dbReference type="EMBL" id="BGZK01000263">
    <property type="protein sequence ID" value="GBP32655.1"/>
    <property type="molecule type" value="Genomic_DNA"/>
</dbReference>
<evidence type="ECO:0000313" key="1">
    <source>
        <dbReference type="EMBL" id="GBP32655.1"/>
    </source>
</evidence>